<dbReference type="InterPro" id="IPR001360">
    <property type="entry name" value="Glyco_hydro_1"/>
</dbReference>
<evidence type="ECO:0000313" key="1">
    <source>
        <dbReference type="EMBL" id="TDB67422.1"/>
    </source>
</evidence>
<keyword evidence="1" id="KW-0378">Hydrolase</keyword>
<dbReference type="EMBL" id="SMJU01000003">
    <property type="protein sequence ID" value="TDB67422.1"/>
    <property type="molecule type" value="Genomic_DNA"/>
</dbReference>
<keyword evidence="2" id="KW-1185">Reference proteome</keyword>
<accession>A0A4R4KKF3</accession>
<dbReference type="OrthoDB" id="9803892at2"/>
<dbReference type="InterPro" id="IPR017853">
    <property type="entry name" value="GH"/>
</dbReference>
<gene>
    <name evidence="1" type="ORF">EZE20_05610</name>
</gene>
<dbReference type="RefSeq" id="WP_132115389.1">
    <property type="nucleotide sequence ID" value="NZ_SMJU01000003.1"/>
</dbReference>
<proteinExistence type="predicted"/>
<dbReference type="GO" id="GO:0005975">
    <property type="term" value="P:carbohydrate metabolic process"/>
    <property type="evidence" value="ECO:0007669"/>
    <property type="project" value="InterPro"/>
</dbReference>
<protein>
    <submittedName>
        <fullName evidence="1">Glycosyl hydrolase family protein</fullName>
    </submittedName>
</protein>
<organism evidence="1 2">
    <name type="scientific">Arundinibacter roseus</name>
    <dbReference type="NCBI Taxonomy" id="2070510"/>
    <lineage>
        <taxon>Bacteria</taxon>
        <taxon>Pseudomonadati</taxon>
        <taxon>Bacteroidota</taxon>
        <taxon>Cytophagia</taxon>
        <taxon>Cytophagales</taxon>
        <taxon>Spirosomataceae</taxon>
        <taxon>Arundinibacter</taxon>
    </lineage>
</organism>
<dbReference type="Pfam" id="PF00232">
    <property type="entry name" value="Glyco_hydro_1"/>
    <property type="match status" value="1"/>
</dbReference>
<reference evidence="1 2" key="1">
    <citation type="submission" date="2019-02" db="EMBL/GenBank/DDBJ databases">
        <title>Arundinibacter roseus gen. nov., sp. nov., a new member of the family Cytophagaceae.</title>
        <authorList>
            <person name="Szuroczki S."/>
            <person name="Khayer B."/>
            <person name="Sproer C."/>
            <person name="Toumi M."/>
            <person name="Szabo A."/>
            <person name="Felfoldi T."/>
            <person name="Schumann P."/>
            <person name="Toth E."/>
        </authorList>
    </citation>
    <scope>NUCLEOTIDE SEQUENCE [LARGE SCALE GENOMIC DNA]</scope>
    <source>
        <strain evidence="1 2">DMA-k-7a</strain>
    </source>
</reference>
<dbReference type="AlphaFoldDB" id="A0A4R4KKF3"/>
<sequence>MPPPELEIWGGIECTINRIGNVYADQLEYAGHYERETDLRQIADLGIKTLRYPILWERHQPQNGKAIDWTFAETKLATLQELQIEPIVGLVHHGSGPAFVSFFDGSFEQGLADYARQVAEKLPWVNFYTPVNEPLTTARFCGLYGLWYPHGTDDYNFVRVLISECKATVMAMQAIRQVNPLAQLVFTEDLGKTYSTAMLHYQADFENHRRWISFDLVSGKVNVKHPMWEYLLWAGAQEEDLYFLLTSPCPPDIIGLNYYITSERYLDEALETYPANTHGGNGRHCYADVEAVRVQLDEPTGPYTLIKEVWDRYHSPLAVTEVHLHCTREQQLRWFYGMWKTACQLKEDGVDIRAITAWAMFGSFGWNSLLTKPPGNYESGVFKLTKNKLKPTALAGLIDQLIRKEKIRPSTLNGEGWWQTEERLLYTEWTQPPA</sequence>
<comment type="caution">
    <text evidence="1">The sequence shown here is derived from an EMBL/GenBank/DDBJ whole genome shotgun (WGS) entry which is preliminary data.</text>
</comment>
<name>A0A4R4KKF3_9BACT</name>
<dbReference type="GO" id="GO:0004553">
    <property type="term" value="F:hydrolase activity, hydrolyzing O-glycosyl compounds"/>
    <property type="evidence" value="ECO:0007669"/>
    <property type="project" value="InterPro"/>
</dbReference>
<dbReference type="SUPFAM" id="SSF51445">
    <property type="entry name" value="(Trans)glycosidases"/>
    <property type="match status" value="1"/>
</dbReference>
<dbReference type="Proteomes" id="UP000295706">
    <property type="component" value="Unassembled WGS sequence"/>
</dbReference>
<dbReference type="Gene3D" id="3.20.20.80">
    <property type="entry name" value="Glycosidases"/>
    <property type="match status" value="1"/>
</dbReference>
<evidence type="ECO:0000313" key="2">
    <source>
        <dbReference type="Proteomes" id="UP000295706"/>
    </source>
</evidence>